<name>A0A225VZF7_9STRA</name>
<evidence type="ECO:0000259" key="1">
    <source>
        <dbReference type="Pfam" id="PF07727"/>
    </source>
</evidence>
<reference evidence="3" key="1">
    <citation type="submission" date="2017-03" db="EMBL/GenBank/DDBJ databases">
        <title>Phytopthora megakarya and P. palmivora, two closely related causual agents of cacao black pod achieved similar genome size and gene model numbers by different mechanisms.</title>
        <authorList>
            <person name="Ali S."/>
            <person name="Shao J."/>
            <person name="Larry D.J."/>
            <person name="Kronmiller B."/>
            <person name="Shen D."/>
            <person name="Strem M.D."/>
            <person name="Melnick R.L."/>
            <person name="Guiltinan M.J."/>
            <person name="Tyler B.M."/>
            <person name="Meinhardt L.W."/>
            <person name="Bailey B.A."/>
        </authorList>
    </citation>
    <scope>NUCLEOTIDE SEQUENCE [LARGE SCALE GENOMIC DNA]</scope>
    <source>
        <strain evidence="3">zdho120</strain>
    </source>
</reference>
<dbReference type="Proteomes" id="UP000198211">
    <property type="component" value="Unassembled WGS sequence"/>
</dbReference>
<organism evidence="2 3">
    <name type="scientific">Phytophthora megakarya</name>
    <dbReference type="NCBI Taxonomy" id="4795"/>
    <lineage>
        <taxon>Eukaryota</taxon>
        <taxon>Sar</taxon>
        <taxon>Stramenopiles</taxon>
        <taxon>Oomycota</taxon>
        <taxon>Peronosporomycetes</taxon>
        <taxon>Peronosporales</taxon>
        <taxon>Peronosporaceae</taxon>
        <taxon>Phytophthora</taxon>
    </lineage>
</organism>
<protein>
    <submittedName>
        <fullName evidence="2">Integrase, catalytic core protein</fullName>
    </submittedName>
</protein>
<keyword evidence="3" id="KW-1185">Reference proteome</keyword>
<gene>
    <name evidence="2" type="ORF">PHMEG_00016259</name>
</gene>
<dbReference type="OrthoDB" id="167212at2759"/>
<dbReference type="EMBL" id="NBNE01002318">
    <property type="protein sequence ID" value="OWZ10823.1"/>
    <property type="molecule type" value="Genomic_DNA"/>
</dbReference>
<sequence length="180" mass="20628">MDDEIKSLLENGTFEVVPLPLGRSAIKSKWVFKRKTLADGRLDKYKARIVAKGYSQRYGEDYTETFSPVVHHSTLRLVLVIVVARRMKRMQLDVKNAFLNSDLDEEIYLEPAEGYQSADGHRFYQGEADYYLFSKGSIDEGDLMIVLVYVDDIFVFATHNEDILAFKATMEAVGRQVETK</sequence>
<dbReference type="Pfam" id="PF07727">
    <property type="entry name" value="RVT_2"/>
    <property type="match status" value="1"/>
</dbReference>
<dbReference type="InterPro" id="IPR013103">
    <property type="entry name" value="RVT_2"/>
</dbReference>
<evidence type="ECO:0000313" key="2">
    <source>
        <dbReference type="EMBL" id="OWZ10823.1"/>
    </source>
</evidence>
<comment type="caution">
    <text evidence="2">The sequence shown here is derived from an EMBL/GenBank/DDBJ whole genome shotgun (WGS) entry which is preliminary data.</text>
</comment>
<evidence type="ECO:0000313" key="3">
    <source>
        <dbReference type="Proteomes" id="UP000198211"/>
    </source>
</evidence>
<dbReference type="STRING" id="4795.A0A225VZF7"/>
<dbReference type="SUPFAM" id="SSF56672">
    <property type="entry name" value="DNA/RNA polymerases"/>
    <property type="match status" value="1"/>
</dbReference>
<dbReference type="InterPro" id="IPR043502">
    <property type="entry name" value="DNA/RNA_pol_sf"/>
</dbReference>
<accession>A0A225VZF7</accession>
<dbReference type="AlphaFoldDB" id="A0A225VZF7"/>
<feature type="domain" description="Reverse transcriptase Ty1/copia-type" evidence="1">
    <location>
        <begin position="11"/>
        <end position="117"/>
    </location>
</feature>
<proteinExistence type="predicted"/>